<keyword evidence="1" id="KW-0812">Transmembrane</keyword>
<evidence type="ECO:0000313" key="2">
    <source>
        <dbReference type="EMBL" id="TSC90549.1"/>
    </source>
</evidence>
<sequence length="93" mass="10270">MTEIKNSASGGKPKTRWGCIITILIIVLILGGGGYLFYVYIYPIIQKQMTAETTYTPPTINQEGKDMIQGIKDYGEPIKDNETTGRADPFAPI</sequence>
<protein>
    <submittedName>
        <fullName evidence="2">Uncharacterized protein</fullName>
    </submittedName>
</protein>
<feature type="transmembrane region" description="Helical" evidence="1">
    <location>
        <begin position="20"/>
        <end position="41"/>
    </location>
</feature>
<gene>
    <name evidence="2" type="ORF">CEN92_456</name>
</gene>
<keyword evidence="1" id="KW-1133">Transmembrane helix</keyword>
<evidence type="ECO:0000256" key="1">
    <source>
        <dbReference type="SAM" id="Phobius"/>
    </source>
</evidence>
<evidence type="ECO:0000313" key="3">
    <source>
        <dbReference type="Proteomes" id="UP000318296"/>
    </source>
</evidence>
<dbReference type="EMBL" id="VMGH01000079">
    <property type="protein sequence ID" value="TSC90549.1"/>
    <property type="molecule type" value="Genomic_DNA"/>
</dbReference>
<dbReference type="AlphaFoldDB" id="A0A554LD32"/>
<dbReference type="Proteomes" id="UP000318296">
    <property type="component" value="Unassembled WGS sequence"/>
</dbReference>
<comment type="caution">
    <text evidence="2">The sequence shown here is derived from an EMBL/GenBank/DDBJ whole genome shotgun (WGS) entry which is preliminary data.</text>
</comment>
<keyword evidence="1" id="KW-0472">Membrane</keyword>
<name>A0A554LD32_9BACT</name>
<proteinExistence type="predicted"/>
<accession>A0A554LD32</accession>
<reference evidence="2 3" key="1">
    <citation type="submission" date="2017-07" db="EMBL/GenBank/DDBJ databases">
        <title>Mechanisms for carbon and nitrogen cycling indicate functional differentiation within the Candidate Phyla Radiation.</title>
        <authorList>
            <person name="Danczak R.E."/>
            <person name="Johnston M.D."/>
            <person name="Kenah C."/>
            <person name="Slattery M."/>
            <person name="Wrighton K.C."/>
            <person name="Wilkins M.J."/>
        </authorList>
    </citation>
    <scope>NUCLEOTIDE SEQUENCE [LARGE SCALE GENOMIC DNA]</scope>
    <source>
        <strain evidence="2">Licking1014_96</strain>
    </source>
</reference>
<organism evidence="2 3">
    <name type="scientific">Candidatus Berkelbacteria bacterium Licking1014_96</name>
    <dbReference type="NCBI Taxonomy" id="2017149"/>
    <lineage>
        <taxon>Bacteria</taxon>
        <taxon>Candidatus Berkelbacteria</taxon>
    </lineage>
</organism>